<organism evidence="1 2">
    <name type="scientific">Paralvinella palmiformis</name>
    <dbReference type="NCBI Taxonomy" id="53620"/>
    <lineage>
        <taxon>Eukaryota</taxon>
        <taxon>Metazoa</taxon>
        <taxon>Spiralia</taxon>
        <taxon>Lophotrochozoa</taxon>
        <taxon>Annelida</taxon>
        <taxon>Polychaeta</taxon>
        <taxon>Sedentaria</taxon>
        <taxon>Canalipalpata</taxon>
        <taxon>Terebellida</taxon>
        <taxon>Terebelliformia</taxon>
        <taxon>Alvinellidae</taxon>
        <taxon>Paralvinella</taxon>
    </lineage>
</organism>
<dbReference type="Proteomes" id="UP001208570">
    <property type="component" value="Unassembled WGS sequence"/>
</dbReference>
<dbReference type="AlphaFoldDB" id="A0AAD9NGM4"/>
<evidence type="ECO:0000313" key="2">
    <source>
        <dbReference type="Proteomes" id="UP001208570"/>
    </source>
</evidence>
<accession>A0AAD9NGM4</accession>
<protein>
    <submittedName>
        <fullName evidence="1">Uncharacterized protein</fullName>
    </submittedName>
</protein>
<sequence length="50" mass="5810">MISLFLTRYELLMIFLQRYYNFAGSTVGVTYRKPAAQTTFNRTCMYITGG</sequence>
<comment type="caution">
    <text evidence="1">The sequence shown here is derived from an EMBL/GenBank/DDBJ whole genome shotgun (WGS) entry which is preliminary data.</text>
</comment>
<gene>
    <name evidence="1" type="ORF">LSH36_11g10038</name>
</gene>
<proteinExistence type="predicted"/>
<dbReference type="EMBL" id="JAODUP010000011">
    <property type="protein sequence ID" value="KAK2169330.1"/>
    <property type="molecule type" value="Genomic_DNA"/>
</dbReference>
<reference evidence="1" key="1">
    <citation type="journal article" date="2023" name="Mol. Biol. Evol.">
        <title>Third-Generation Sequencing Reveals the Adaptive Role of the Epigenome in Three Deep-Sea Polychaetes.</title>
        <authorList>
            <person name="Perez M."/>
            <person name="Aroh O."/>
            <person name="Sun Y."/>
            <person name="Lan Y."/>
            <person name="Juniper S.K."/>
            <person name="Young C.R."/>
            <person name="Angers B."/>
            <person name="Qian P.Y."/>
        </authorList>
    </citation>
    <scope>NUCLEOTIDE SEQUENCE</scope>
    <source>
        <strain evidence="1">P08H-3</strain>
    </source>
</reference>
<name>A0AAD9NGM4_9ANNE</name>
<evidence type="ECO:0000313" key="1">
    <source>
        <dbReference type="EMBL" id="KAK2169330.1"/>
    </source>
</evidence>
<keyword evidence="2" id="KW-1185">Reference proteome</keyword>